<evidence type="ECO:0000313" key="5">
    <source>
        <dbReference type="Proteomes" id="UP000012106"/>
    </source>
</evidence>
<evidence type="ECO:0000256" key="3">
    <source>
        <dbReference type="ARBA" id="ARBA00023026"/>
    </source>
</evidence>
<name>M6JMG5_9LEPT</name>
<dbReference type="InterPro" id="IPR003284">
    <property type="entry name" value="Sal_SpvB"/>
</dbReference>
<evidence type="ECO:0000256" key="1">
    <source>
        <dbReference type="ARBA" id="ARBA00004613"/>
    </source>
</evidence>
<evidence type="ECO:0000313" key="4">
    <source>
        <dbReference type="EMBL" id="EMN20828.1"/>
    </source>
</evidence>
<comment type="caution">
    <text evidence="4">The sequence shown here is derived from an EMBL/GenBank/DDBJ whole genome shotgun (WGS) entry which is preliminary data.</text>
</comment>
<dbReference type="GO" id="GO:0005737">
    <property type="term" value="C:cytoplasm"/>
    <property type="evidence" value="ECO:0007669"/>
    <property type="project" value="InterPro"/>
</dbReference>
<sequence length="583" mass="62833">MFSLAGPSSETGIPQPLPEVTVDSFGSANASVPIQVPKGTKDITPSLELQYTSLQNDGLVGGGWDLSGIMTISLDPSEGIHNDSNDSYVSFAGKLVKTSPGIYHTKIESFFQFQKLADSWVVQDRNGVTYYFGEDASTENLNSNATIRNLSGNSRMWALNRVRDLNGNGYIIKYQSYSSANGTPIPDRIEYNQGNTMILFGIEDRTDAVETNFLNIQAKLTKRIRSISVNQKQDDGSTVESERYTLNYSSNLFDKKDRLTGLDRKNFGPMSFNYNNSSPIGSSSTSKSSPSSINMSYRFENTSMKSDCDFTALVCACSANPACMALSGGFAGLVCVGYVNTFGDMCSNGIVGSQTFLATFQAGKAPEPAWISGGKGQNTLRRYSSSSPGTEIQIGSESFNLNEKSKVLQGDIDGDFLTDFIVLENNNIAISLKLGRNSNFTSITSILAILGSNPNSYQGLADLTADGKSDFIQTDSSNNFLIYLATGTSLSTSPITLNIPGIGSSFRQFVDMDSDGIADYVRMTDNPDGSKNLNISFLSYNGGTISVKSNTSSYIGVPGTEGDRFLADSNGDGYLQRVPKPAE</sequence>
<keyword evidence="3" id="KW-0843">Virulence</keyword>
<dbReference type="EMBL" id="AHMU02000065">
    <property type="protein sequence ID" value="EMN20828.1"/>
    <property type="molecule type" value="Genomic_DNA"/>
</dbReference>
<accession>M6JMG5</accession>
<dbReference type="GO" id="GO:0005576">
    <property type="term" value="C:extracellular region"/>
    <property type="evidence" value="ECO:0007669"/>
    <property type="project" value="UniProtKB-SubCell"/>
</dbReference>
<reference evidence="4 5" key="1">
    <citation type="submission" date="2013-01" db="EMBL/GenBank/DDBJ databases">
        <authorList>
            <person name="Harkins D.M."/>
            <person name="Durkin A.S."/>
            <person name="Brinkac L.M."/>
            <person name="Haft D.H."/>
            <person name="Selengut J.D."/>
            <person name="Sanka R."/>
            <person name="DePew J."/>
            <person name="Purushe J."/>
            <person name="Hartskeerl R.A."/>
            <person name="Ahmed A."/>
            <person name="van der Linden H."/>
            <person name="Goris M.G.A."/>
            <person name="Vinetz J.M."/>
            <person name="Sutton G.G."/>
            <person name="Nierman W.C."/>
            <person name="Fouts D.E."/>
        </authorList>
    </citation>
    <scope>NUCLEOTIDE SEQUENCE [LARGE SCALE GENOMIC DNA]</scope>
    <source>
        <strain evidence="4 5">MAVJ 401</strain>
    </source>
</reference>
<organism evidence="4 5">
    <name type="scientific">Leptospira santarosai serovar Arenal str. MAVJ 401</name>
    <dbReference type="NCBI Taxonomy" id="1049976"/>
    <lineage>
        <taxon>Bacteria</taxon>
        <taxon>Pseudomonadati</taxon>
        <taxon>Spirochaetota</taxon>
        <taxon>Spirochaetia</taxon>
        <taxon>Leptospirales</taxon>
        <taxon>Leptospiraceae</taxon>
        <taxon>Leptospira</taxon>
    </lineage>
</organism>
<dbReference type="Pfam" id="PF03534">
    <property type="entry name" value="SpvB"/>
    <property type="match status" value="1"/>
</dbReference>
<evidence type="ECO:0000256" key="2">
    <source>
        <dbReference type="ARBA" id="ARBA00022525"/>
    </source>
</evidence>
<protein>
    <submittedName>
        <fullName evidence="4">Virulence plasmid 65kDa B domain protein</fullName>
    </submittedName>
</protein>
<proteinExistence type="predicted"/>
<dbReference type="AlphaFoldDB" id="M6JMG5"/>
<keyword evidence="2" id="KW-0964">Secreted</keyword>
<gene>
    <name evidence="4" type="ORF">LEP1GSC063_2835</name>
</gene>
<dbReference type="InterPro" id="IPR028994">
    <property type="entry name" value="Integrin_alpha_N"/>
</dbReference>
<dbReference type="Proteomes" id="UP000012106">
    <property type="component" value="Unassembled WGS sequence"/>
</dbReference>
<dbReference type="SUPFAM" id="SSF69318">
    <property type="entry name" value="Integrin alpha N-terminal domain"/>
    <property type="match status" value="1"/>
</dbReference>
<comment type="subcellular location">
    <subcellularLocation>
        <location evidence="1">Secreted</location>
    </subcellularLocation>
</comment>